<gene>
    <name evidence="3" type="primary">tylN_1</name>
    <name evidence="3" type="ORF">DSM112329_03655</name>
</gene>
<dbReference type="Pfam" id="PF06722">
    <property type="entry name" value="EryCIII-like_C"/>
    <property type="match status" value="1"/>
</dbReference>
<name>A0AAU7AYS3_9ACTN</name>
<dbReference type="GO" id="GO:0008194">
    <property type="term" value="F:UDP-glycosyltransferase activity"/>
    <property type="evidence" value="ECO:0007669"/>
    <property type="project" value="InterPro"/>
</dbReference>
<dbReference type="InterPro" id="IPR050426">
    <property type="entry name" value="Glycosyltransferase_28"/>
</dbReference>
<dbReference type="PANTHER" id="PTHR48050">
    <property type="entry name" value="STEROL 3-BETA-GLUCOSYLTRANSFERASE"/>
    <property type="match status" value="1"/>
</dbReference>
<proteinExistence type="predicted"/>
<dbReference type="GO" id="GO:0016758">
    <property type="term" value="F:hexosyltransferase activity"/>
    <property type="evidence" value="ECO:0007669"/>
    <property type="project" value="InterPro"/>
</dbReference>
<protein>
    <submittedName>
        <fullName evidence="3">O-mycaminosyltylonolide 6-deoxyallosyltransferase</fullName>
        <ecNumber evidence="3">2.4.1.317</ecNumber>
    </submittedName>
</protein>
<accession>A0AAU7AYS3</accession>
<evidence type="ECO:0000259" key="2">
    <source>
        <dbReference type="Pfam" id="PF06722"/>
    </source>
</evidence>
<dbReference type="InterPro" id="IPR004276">
    <property type="entry name" value="GlycoTrans_28_N"/>
</dbReference>
<dbReference type="CDD" id="cd03784">
    <property type="entry name" value="GT1_Gtf-like"/>
    <property type="match status" value="1"/>
</dbReference>
<feature type="domain" description="Glycosyltransferase family 28 N-terminal" evidence="1">
    <location>
        <begin position="20"/>
        <end position="73"/>
    </location>
</feature>
<dbReference type="GO" id="GO:0033072">
    <property type="term" value="P:vancomycin biosynthetic process"/>
    <property type="evidence" value="ECO:0007669"/>
    <property type="project" value="UniProtKB-ARBA"/>
</dbReference>
<dbReference type="GO" id="GO:0005975">
    <property type="term" value="P:carbohydrate metabolic process"/>
    <property type="evidence" value="ECO:0007669"/>
    <property type="project" value="InterPro"/>
</dbReference>
<reference evidence="3" key="1">
    <citation type="submission" date="2022-12" db="EMBL/GenBank/DDBJ databases">
        <title>Paraconexibacter alkalitolerans sp. nov. and Baekduia alba sp. nov., isolated from soil and emended description of the genera Paraconexibacter (Chun et al., 2020) and Baekduia (An et al., 2020).</title>
        <authorList>
            <person name="Vieira S."/>
            <person name="Huber K.J."/>
            <person name="Geppert A."/>
            <person name="Wolf J."/>
            <person name="Neumann-Schaal M."/>
            <person name="Muesken M."/>
            <person name="Overmann J."/>
        </authorList>
    </citation>
    <scope>NUCLEOTIDE SEQUENCE</scope>
    <source>
        <strain evidence="3">AEG42_29</strain>
    </source>
</reference>
<dbReference type="InterPro" id="IPR002213">
    <property type="entry name" value="UDP_glucos_trans"/>
</dbReference>
<dbReference type="Pfam" id="PF03033">
    <property type="entry name" value="Glyco_transf_28"/>
    <property type="match status" value="1"/>
</dbReference>
<organism evidence="3">
    <name type="scientific">Paraconexibacter sp. AEG42_29</name>
    <dbReference type="NCBI Taxonomy" id="2997339"/>
    <lineage>
        <taxon>Bacteria</taxon>
        <taxon>Bacillati</taxon>
        <taxon>Actinomycetota</taxon>
        <taxon>Thermoleophilia</taxon>
        <taxon>Solirubrobacterales</taxon>
        <taxon>Paraconexibacteraceae</taxon>
        <taxon>Paraconexibacter</taxon>
    </lineage>
</organism>
<sequence length="453" mass="47240">MGFRIATHRARGPSVAGMRITLLALGTRGDVWPQIALASHLVDRDHDVTVATTVGFAPLVAGSGARLAPMPTDLTTFLAGDKGQAVLRSGGPRAVEAMGTYYSGFSDALDAATLTAVEGAEAVFGNQITFERAAVVSEALGIPAGIAWPMPLGPTGAYPSAMLEPGFGGARVNLLSHRLVYAGWQLGVRSDLRAFRRRLGLAPGGPSGLRRYAAARALQLHAFSPSLLPRPTDLGPEQPMTGLWQLPARIREGAGEAVPAAVDAWIDEGPPPVYLGLGSMPVPDTQRMLADVAAVTSELGVRGLIDATWCADAGPLPGHLHAVGSTDHDLLLPRCRAAVHHGGHGTLAAGLRAGLPTLVCSVFADQPFWGRRVERLGVGAHVRFRKLDRATLRTGLARVLEPATARRATQLGAAIRAEGDGTVRAATAVDDWLVTAMPLGRAAAAPRALAARS</sequence>
<keyword evidence="3" id="KW-0808">Transferase</keyword>
<keyword evidence="3" id="KW-0328">Glycosyltransferase</keyword>
<evidence type="ECO:0000313" key="3">
    <source>
        <dbReference type="EMBL" id="XAY06777.1"/>
    </source>
</evidence>
<feature type="domain" description="Erythromycin biosynthesis protein CIII-like C-terminal" evidence="2">
    <location>
        <begin position="287"/>
        <end position="410"/>
    </location>
</feature>
<dbReference type="EC" id="2.4.1.317" evidence="3"/>
<evidence type="ECO:0000259" key="1">
    <source>
        <dbReference type="Pfam" id="PF03033"/>
    </source>
</evidence>
<dbReference type="FunFam" id="3.40.50.2000:FF:000009">
    <property type="entry name" value="Sterol 3-beta-glucosyltransferase UGT80A2"/>
    <property type="match status" value="1"/>
</dbReference>
<dbReference type="Gene3D" id="3.40.50.2000">
    <property type="entry name" value="Glycogen Phosphorylase B"/>
    <property type="match status" value="2"/>
</dbReference>
<dbReference type="InterPro" id="IPR010610">
    <property type="entry name" value="EryCIII-like_C"/>
</dbReference>
<dbReference type="EMBL" id="CP114014">
    <property type="protein sequence ID" value="XAY06777.1"/>
    <property type="molecule type" value="Genomic_DNA"/>
</dbReference>
<dbReference type="SUPFAM" id="SSF53756">
    <property type="entry name" value="UDP-Glycosyltransferase/glycogen phosphorylase"/>
    <property type="match status" value="1"/>
</dbReference>
<dbReference type="PANTHER" id="PTHR48050:SF13">
    <property type="entry name" value="STEROL 3-BETA-GLUCOSYLTRANSFERASE UGT80A2"/>
    <property type="match status" value="1"/>
</dbReference>
<dbReference type="AlphaFoldDB" id="A0AAU7AYS3"/>
<dbReference type="KEGG" id="parq:DSM112329_03655"/>